<dbReference type="AlphaFoldDB" id="A0A812UE58"/>
<evidence type="ECO:0000313" key="2">
    <source>
        <dbReference type="EMBL" id="CAE7562616.1"/>
    </source>
</evidence>
<feature type="transmembrane region" description="Helical" evidence="1">
    <location>
        <begin position="26"/>
        <end position="47"/>
    </location>
</feature>
<feature type="transmembrane region" description="Helical" evidence="1">
    <location>
        <begin position="90"/>
        <end position="110"/>
    </location>
</feature>
<reference evidence="2" key="1">
    <citation type="submission" date="2021-02" db="EMBL/GenBank/DDBJ databases">
        <authorList>
            <person name="Dougan E. K."/>
            <person name="Rhodes N."/>
            <person name="Thang M."/>
            <person name="Chan C."/>
        </authorList>
    </citation>
    <scope>NUCLEOTIDE SEQUENCE</scope>
</reference>
<organism evidence="2 3">
    <name type="scientific">Symbiodinium pilosum</name>
    <name type="common">Dinoflagellate</name>
    <dbReference type="NCBI Taxonomy" id="2952"/>
    <lineage>
        <taxon>Eukaryota</taxon>
        <taxon>Sar</taxon>
        <taxon>Alveolata</taxon>
        <taxon>Dinophyceae</taxon>
        <taxon>Suessiales</taxon>
        <taxon>Symbiodiniaceae</taxon>
        <taxon>Symbiodinium</taxon>
    </lineage>
</organism>
<feature type="transmembrane region" description="Helical" evidence="1">
    <location>
        <begin position="269"/>
        <end position="292"/>
    </location>
</feature>
<keyword evidence="1" id="KW-0472">Membrane</keyword>
<evidence type="ECO:0000256" key="1">
    <source>
        <dbReference type="SAM" id="Phobius"/>
    </source>
</evidence>
<proteinExistence type="predicted"/>
<dbReference type="EMBL" id="CAJNIZ010035925">
    <property type="protein sequence ID" value="CAE7562616.1"/>
    <property type="molecule type" value="Genomic_DNA"/>
</dbReference>
<accession>A0A812UE58</accession>
<name>A0A812UE58_SYMPI</name>
<keyword evidence="1" id="KW-0812">Transmembrane</keyword>
<keyword evidence="1" id="KW-1133">Transmembrane helix</keyword>
<gene>
    <name evidence="2" type="ORF">SPIL2461_LOCUS15054</name>
</gene>
<dbReference type="Proteomes" id="UP000649617">
    <property type="component" value="Unassembled WGS sequence"/>
</dbReference>
<sequence>MRPRMPGYLPRPYGGARKASRHRVDVVPILQCLFLPWLLFCAVYALLSCSLHFYRPSLAYTLVALAAFLPTTLAWISLRLQSFQPSWYSFLAVTTLVAWLLGVVFGNLNYAATTEPFSQYINMDVLPEVSPTVWDGEAAMSVGRVYFGKDSALDVRRSMAFKNVDTYCVAPISVLQGGVILPLETYDFWAIGVDCCSVNAADFHCGEARNPAAHSGLRLLDSEHRSFYRLAVEQAEAAYGLKARHPVFFYWVEDATAEMDSFRNDGYKYFLIGMLSHFAWQLLCVILAVAAFSKWGYS</sequence>
<comment type="caution">
    <text evidence="2">The sequence shown here is derived from an EMBL/GenBank/DDBJ whole genome shotgun (WGS) entry which is preliminary data.</text>
</comment>
<feature type="transmembrane region" description="Helical" evidence="1">
    <location>
        <begin position="59"/>
        <end position="78"/>
    </location>
</feature>
<protein>
    <submittedName>
        <fullName evidence="2">Uncharacterized protein</fullName>
    </submittedName>
</protein>
<evidence type="ECO:0000313" key="3">
    <source>
        <dbReference type="Proteomes" id="UP000649617"/>
    </source>
</evidence>
<keyword evidence="3" id="KW-1185">Reference proteome</keyword>
<dbReference type="OrthoDB" id="406917at2759"/>